<evidence type="ECO:0000313" key="2">
    <source>
        <dbReference type="EMBL" id="GBL85224.1"/>
    </source>
</evidence>
<keyword evidence="3" id="KW-1185">Reference proteome</keyword>
<dbReference type="AlphaFoldDB" id="A0A4Y2B2D5"/>
<accession>A0A4Y2B2D5</accession>
<evidence type="ECO:0000313" key="3">
    <source>
        <dbReference type="Proteomes" id="UP000499080"/>
    </source>
</evidence>
<proteinExistence type="predicted"/>
<dbReference type="OrthoDB" id="6433734at2759"/>
<comment type="caution">
    <text evidence="2">The sequence shown here is derived from an EMBL/GenBank/DDBJ whole genome shotgun (WGS) entry which is preliminary data.</text>
</comment>
<dbReference type="InterPro" id="IPR055469">
    <property type="entry name" value="DUF7041"/>
</dbReference>
<feature type="domain" description="DUF7041" evidence="1">
    <location>
        <begin position="14"/>
        <end position="95"/>
    </location>
</feature>
<sequence>MTDREVAKVSIKLPLLWKDNVEIWFINLESQFAIAAITASQTKFHYIVASLDSEISSFISNVLKKSPVDDLYIVLKTRLISQFSESESVRIRTLLSDLSLGDQKPSQLLHEMTLLAADKISDDRIKALVVPKITIVDSTKANFQLRRFAGIGTDSR</sequence>
<dbReference type="EMBL" id="BGPR01000042">
    <property type="protein sequence ID" value="GBL85224.1"/>
    <property type="molecule type" value="Genomic_DNA"/>
</dbReference>
<dbReference type="PANTHER" id="PTHR33327">
    <property type="entry name" value="ENDONUCLEASE"/>
    <property type="match status" value="1"/>
</dbReference>
<dbReference type="PANTHER" id="PTHR33327:SF3">
    <property type="entry name" value="RNA-DIRECTED DNA POLYMERASE"/>
    <property type="match status" value="1"/>
</dbReference>
<dbReference type="Pfam" id="PF23055">
    <property type="entry name" value="DUF7041"/>
    <property type="match status" value="1"/>
</dbReference>
<evidence type="ECO:0000259" key="1">
    <source>
        <dbReference type="Pfam" id="PF23055"/>
    </source>
</evidence>
<name>A0A4Y2B2D5_ARAVE</name>
<protein>
    <recommendedName>
        <fullName evidence="1">DUF7041 domain-containing protein</fullName>
    </recommendedName>
</protein>
<gene>
    <name evidence="2" type="ORF">AVEN_222706_1</name>
</gene>
<organism evidence="2 3">
    <name type="scientific">Araneus ventricosus</name>
    <name type="common">Orbweaver spider</name>
    <name type="synonym">Epeira ventricosa</name>
    <dbReference type="NCBI Taxonomy" id="182803"/>
    <lineage>
        <taxon>Eukaryota</taxon>
        <taxon>Metazoa</taxon>
        <taxon>Ecdysozoa</taxon>
        <taxon>Arthropoda</taxon>
        <taxon>Chelicerata</taxon>
        <taxon>Arachnida</taxon>
        <taxon>Araneae</taxon>
        <taxon>Araneomorphae</taxon>
        <taxon>Entelegynae</taxon>
        <taxon>Araneoidea</taxon>
        <taxon>Araneidae</taxon>
        <taxon>Araneus</taxon>
    </lineage>
</organism>
<dbReference type="Proteomes" id="UP000499080">
    <property type="component" value="Unassembled WGS sequence"/>
</dbReference>
<reference evidence="2 3" key="1">
    <citation type="journal article" date="2019" name="Sci. Rep.">
        <title>Orb-weaving spider Araneus ventricosus genome elucidates the spidroin gene catalogue.</title>
        <authorList>
            <person name="Kono N."/>
            <person name="Nakamura H."/>
            <person name="Ohtoshi R."/>
            <person name="Moran D.A.P."/>
            <person name="Shinohara A."/>
            <person name="Yoshida Y."/>
            <person name="Fujiwara M."/>
            <person name="Mori M."/>
            <person name="Tomita M."/>
            <person name="Arakawa K."/>
        </authorList>
    </citation>
    <scope>NUCLEOTIDE SEQUENCE [LARGE SCALE GENOMIC DNA]</scope>
</reference>